<name>Q9LHD6_ARATH</name>
<evidence type="ECO:0000313" key="1">
    <source>
        <dbReference type="EMBL" id="BAB02622.1"/>
    </source>
</evidence>
<dbReference type="AlphaFoldDB" id="Q9LHD6"/>
<proteinExistence type="predicted"/>
<accession>Q9LHD6</accession>
<reference evidence="1" key="1">
    <citation type="journal article" date="2000" name="DNA Res.">
        <title>Structural analysis of Arabidopsis thaliana chromosome 3. II. Sequence features of the 4,251,695 bp regions covered by 90 P1, TAC and BAC clones.</title>
        <authorList>
            <person name="Nakamura Y."/>
        </authorList>
    </citation>
    <scope>NUCLEOTIDE SEQUENCE [LARGE SCALE GENOMIC DNA]</scope>
</reference>
<sequence>MGVTFVAWKRQTPKNSEDLRNPTINRKLYTRLTDMMTHIRNGALTAYNWGGERMQHRRSSHQLTTTNISSSITLGLMATSREQLVSFCIVSSHSGRKPLVEGETFMHELWVRFGPSEASVETHRSTTEWTSPDSGRIGLPHSLVRVWNAFRLMPRDNQTACLSDYQVNQVRQCPTDRLLITNLVWLDQIFHHTTLVENSFENLLFSEREYT</sequence>
<protein>
    <submittedName>
        <fullName evidence="1">Uncharacterized protein</fullName>
    </submittedName>
</protein>
<reference key="2">
    <citation type="journal article" date="2000" name="Nature">
        <title>Sequence and analysis of chromosome 3 of the plant Arabidopsis thaliana.</title>
        <authorList>
            <consortium name="European Union Chromosome 3 Arabidopsis Sequencing Consortium"/>
            <consortium name="Institute for Genomic Research"/>
            <consortium name="Kazusa DNA Research Institute"/>
            <person name="Salanoubat M."/>
            <person name="Lemcke K."/>
            <person name="Rieger M."/>
            <person name="Ansorge W."/>
            <person name="Unseld M."/>
            <person name="Fartmann B."/>
            <person name="Valle G."/>
            <person name="Blocker H."/>
            <person name="Perez-Alonso M."/>
            <person name="Obermaier B."/>
            <person name="Delseny M."/>
            <person name="Boutry M."/>
            <person name="Grivell L.A."/>
            <person name="Mache R."/>
            <person name="Puigdomenech P."/>
            <person name="De Simone V."/>
            <person name="Choisne N."/>
            <person name="Artiguenave F."/>
            <person name="Robert C."/>
            <person name="Brottier P."/>
            <person name="Wincker P."/>
            <person name="Cattolico L."/>
            <person name="Weissenbach J."/>
            <person name="Saurin W."/>
            <person name="Quetier F."/>
            <person name="Schafer M."/>
            <person name="Muller-Auer S."/>
            <person name="Gabel C."/>
            <person name="Fuchs M."/>
            <person name="Benes V."/>
            <person name="Wurmbach E."/>
            <person name="Drzonek H."/>
            <person name="Erfle H."/>
            <person name="Jordan N."/>
            <person name="Bangert S."/>
            <person name="Wiedelmann R."/>
            <person name="Kranz H."/>
            <person name="Voss H."/>
            <person name="Holland R."/>
            <person name="Brandt P."/>
            <person name="Nyakatura G."/>
            <person name="Vezzi A."/>
            <person name="D'Angelo M."/>
            <person name="Pallavicini A."/>
            <person name="Toppo S."/>
            <person name="Simionati B."/>
            <person name="Conrad A."/>
            <person name="Hornischer K."/>
            <person name="Kauer G."/>
            <person name="Lohnert T.H."/>
            <person name="Nordsiek G."/>
            <person name="Reichelt J."/>
            <person name="Scharfe M."/>
            <person name="Schon O."/>
            <person name="Bargues M."/>
            <person name="Terol J."/>
            <person name="Climent J."/>
            <person name="Navarro P."/>
            <person name="Collado C."/>
            <person name="Perez-Perez A."/>
            <person name="Ottenwalder B."/>
            <person name="Duchemin D."/>
            <person name="Cooke R."/>
            <person name="Laudie M."/>
            <person name="Berger-Llauro C."/>
            <person name="Purnelle B."/>
            <person name="Masuy D."/>
            <person name="de Haan M."/>
            <person name="Maarse A.C."/>
            <person name="Alcaraz J.P."/>
            <person name="Cottet A."/>
            <person name="Casacuberta E."/>
            <person name="Monfort A."/>
            <person name="Argiriou A."/>
            <person name="flores M."/>
            <person name="Liguori R."/>
            <person name="Vitale D."/>
            <person name="Mannhaupt G."/>
            <person name="Haase D."/>
            <person name="Schoof H."/>
            <person name="Rudd S."/>
            <person name="Zaccaria P."/>
            <person name="Mewes H.W."/>
            <person name="Mayer K.F."/>
            <person name="Kaul S."/>
            <person name="Town C.D."/>
            <person name="Koo H.L."/>
            <person name="Tallon L.J."/>
            <person name="Jenkins J."/>
            <person name="Rooney T."/>
            <person name="Rizzo M."/>
            <person name="Walts A."/>
            <person name="Utterback T."/>
            <person name="Fujii C.Y."/>
            <person name="Shea T.P."/>
            <person name="Creasy T.H."/>
            <person name="Haas B."/>
            <person name="Maiti R."/>
            <person name="Wu D."/>
            <person name="Peterson J."/>
            <person name="Van Aken S."/>
            <person name="Pai G."/>
            <person name="Militscher J."/>
            <person name="Sellers P."/>
            <person name="Gill J.E."/>
            <person name="Feldblyum T.V."/>
            <person name="Preuss D."/>
            <person name="Lin X."/>
            <person name="Nierman W.C."/>
            <person name="Salzberg S.L."/>
            <person name="White O."/>
            <person name="Venter J.C."/>
            <person name="Fraser C.M."/>
            <person name="Kaneko T."/>
            <person name="Nakamura Y."/>
            <person name="Sato S."/>
            <person name="Kato T."/>
            <person name="Asamizu E."/>
            <person name="Sasamoto S."/>
            <person name="Kimura T."/>
            <person name="Idesawa K."/>
            <person name="Kawashima K."/>
            <person name="Kishida Y."/>
            <person name="Kiyokawa C."/>
            <person name="Kohara M."/>
            <person name="Matsumoto M."/>
            <person name="Matsuno A."/>
            <person name="Muraki A."/>
            <person name="Nakayama S."/>
            <person name="Nakazaki N."/>
            <person name="Shinpo S."/>
            <person name="Takeuchi C."/>
            <person name="Wada T."/>
            <person name="Watanabe A."/>
            <person name="Yamada M."/>
            <person name="Yasuda M."/>
            <person name="Tabata S."/>
        </authorList>
    </citation>
    <scope>NUCLEOTIDE SEQUENCE [LARGE SCALE GENOMIC DNA]</scope>
    <source>
        <strain>cv. Columbia</strain>
    </source>
</reference>
<dbReference type="EMBL" id="AP002051">
    <property type="protein sequence ID" value="BAB02622.1"/>
    <property type="molecule type" value="Genomic_DNA"/>
</dbReference>
<organism evidence="1">
    <name type="scientific">Arabidopsis thaliana</name>
    <name type="common">Mouse-ear cress</name>
    <dbReference type="NCBI Taxonomy" id="3702"/>
    <lineage>
        <taxon>Eukaryota</taxon>
        <taxon>Viridiplantae</taxon>
        <taxon>Streptophyta</taxon>
        <taxon>Embryophyta</taxon>
        <taxon>Tracheophyta</taxon>
        <taxon>Spermatophyta</taxon>
        <taxon>Magnoliopsida</taxon>
        <taxon>eudicotyledons</taxon>
        <taxon>Gunneridae</taxon>
        <taxon>Pentapetalae</taxon>
        <taxon>rosids</taxon>
        <taxon>malvids</taxon>
        <taxon>Brassicales</taxon>
        <taxon>Brassicaceae</taxon>
        <taxon>Camelineae</taxon>
        <taxon>Arabidopsis</taxon>
    </lineage>
</organism>